<dbReference type="SUPFAM" id="SSF49503">
    <property type="entry name" value="Cupredoxins"/>
    <property type="match status" value="1"/>
</dbReference>
<feature type="signal peptide" evidence="3">
    <location>
        <begin position="1"/>
        <end position="20"/>
    </location>
</feature>
<keyword evidence="1" id="KW-0694">RNA-binding</keyword>
<evidence type="ECO:0000259" key="4">
    <source>
        <dbReference type="PROSITE" id="PS50994"/>
    </source>
</evidence>
<name>A0A0F8CSW6_CERFI</name>
<dbReference type="OrthoDB" id="5242358at2759"/>
<dbReference type="PANTHER" id="PTHR34883:SF15">
    <property type="entry name" value="EXTRACELLULAR SERINE-RICH PROTEIN"/>
    <property type="match status" value="1"/>
</dbReference>
<dbReference type="PANTHER" id="PTHR34883">
    <property type="entry name" value="SERINE-RICH PROTEIN, PUTATIVE-RELATED-RELATED"/>
    <property type="match status" value="1"/>
</dbReference>
<organism evidence="5 6">
    <name type="scientific">Ceratocystis fimbriata f. sp. platani</name>
    <dbReference type="NCBI Taxonomy" id="88771"/>
    <lineage>
        <taxon>Eukaryota</taxon>
        <taxon>Fungi</taxon>
        <taxon>Dikarya</taxon>
        <taxon>Ascomycota</taxon>
        <taxon>Pezizomycotina</taxon>
        <taxon>Sordariomycetes</taxon>
        <taxon>Hypocreomycetidae</taxon>
        <taxon>Microascales</taxon>
        <taxon>Ceratocystidaceae</taxon>
        <taxon>Ceratocystis</taxon>
    </lineage>
</organism>
<feature type="chain" id="PRO_5002528199" evidence="3">
    <location>
        <begin position="21"/>
        <end position="1804"/>
    </location>
</feature>
<keyword evidence="5" id="KW-0378">Hydrolase</keyword>
<dbReference type="InterPro" id="IPR008972">
    <property type="entry name" value="Cupredoxin"/>
</dbReference>
<dbReference type="InterPro" id="IPR012337">
    <property type="entry name" value="RNaseH-like_sf"/>
</dbReference>
<dbReference type="Proteomes" id="UP000034841">
    <property type="component" value="Unassembled WGS sequence"/>
</dbReference>
<dbReference type="PROSITE" id="PS50994">
    <property type="entry name" value="INTEGRASE"/>
    <property type="match status" value="1"/>
</dbReference>
<dbReference type="CDD" id="cd09272">
    <property type="entry name" value="RNase_HI_RT_Ty1"/>
    <property type="match status" value="1"/>
</dbReference>
<dbReference type="InterPro" id="IPR001584">
    <property type="entry name" value="Integrase_cat-core"/>
</dbReference>
<keyword evidence="6" id="KW-1185">Reference proteome</keyword>
<evidence type="ECO:0000256" key="1">
    <source>
        <dbReference type="ARBA" id="ARBA00022884"/>
    </source>
</evidence>
<comment type="caution">
    <text evidence="5">The sequence shown here is derived from an EMBL/GenBank/DDBJ whole genome shotgun (WGS) entry which is preliminary data.</text>
</comment>
<dbReference type="GO" id="GO:0003723">
    <property type="term" value="F:RNA binding"/>
    <property type="evidence" value="ECO:0007669"/>
    <property type="project" value="UniProtKB-KW"/>
</dbReference>
<dbReference type="InterPro" id="IPR052953">
    <property type="entry name" value="Ser-rich/MCO-related"/>
</dbReference>
<feature type="region of interest" description="Disordered" evidence="2">
    <location>
        <begin position="334"/>
        <end position="353"/>
    </location>
</feature>
<proteinExistence type="predicted"/>
<dbReference type="SUPFAM" id="SSF53098">
    <property type="entry name" value="Ribonuclease H-like"/>
    <property type="match status" value="2"/>
</dbReference>
<gene>
    <name evidence="5" type="primary">pol_2</name>
    <name evidence="5" type="ORF">CFO_g3816</name>
</gene>
<sequence length="1804" mass="201359">MRFTLATLAAAATSAAVAVSQPGSQSKTIQVKVSPDHFTPDTIEANIGDLIEFHFDEGRNSVVQTSYGNPCEPIDGGFSSGTFIVGLFEGEDPHVFTMPIQNKDPIWFYNGAANQCYKYGSVGGINVYPKGPNTLEKLSSKARLYEGLTKNPNKVRGGTILANPLFDLKLQAGIEAGASQLSEMSDGRATTRMGSSLTRDERIKAMQEIIDILDSHQVMDECARDMLVDVFGEWTADEWRDLGGIYSRLRSNLMRHGVYVPHHRTTGSMMNSIEVASHPVDEWTDEMMKQYDDIPLVYTGSSALQERLTKEKVPRDMWNVRQWILGAETQGARPTQERAVRVAQPKQGNVTKGTQDVREEYRQESATMADKVERGATNRMREDVDAMLEQKINLGVFNAYETEQRKILILLEKTWPKEDQFSGAMDSVSLWHRFRVFLHKCRQLGLDEHYLHDALPSMMAAGPARDRCRELVITTDATDWKSVMIQMEHRFENAGMKLARDNRWLQYSLDEFIRDKGDGRPLHEIVFAFYEWLERGQLSLSPTYQGHDALRDRLLVNLRQHHATARESSRYGYSNMTALDIAIHVCDALRAELQAATVERRGQQLVQRGSAFTNRPMSAEDVDAHVEQLLVDRRFSKPKLYGRQATRKCFICHKEGHFMSRHTKAERDKHMAEWRTKKPSGPAHVYAMDAVDMEHGSLYGCAEEEEEFGPDQTTEAYVTWVDENGRETLDALDDNKVHHWLVGASAPRGMSHAQREPAAKDGSRYSSDEFMGLIIDTGAARVSTAGIGQFKALQTLKPELALDTATKGHIKVRFGMGQASSLGTTVIDTGVGSVTFYVTDADTPFLLSLADLDRLGAFFNNTKNKLVKGDVHVNVFRRFGHAFLHLPEMPQGNGRDDGREGDSFFTEQELRRLHRRFGHPSVSKLHALLRKAELGDTTTHEDLKKIQDFCHQCQTHEGPPKRFRFKIHGDDPAFNSVIYVDVGYMDTGISEDGESHRRMPFLHVHCWDMLRECWIDTYQGPPDVIVHDQGTSFTGAEFSDQARLLGTVTKRVATEAHHRVGKVERAHAMLKRAFSVMTKENSGVDRALNLQMAVKAVNDTSGPEGLVPTMLVFGAYPRLTSASTPSPSMTKRARAIKMAMAELERFKSNRQVTEALATRNGPDPEIPAIGAQVLTWRENAGNGVPGWCGPFTVVSTDASTVVVDNGNGMTTTMARSSVKPYNLDTEVETAPQPPRRGRGRPRRAAAAYAAITTATGGEIWIAGTPEEEDNGTFPSSSASAPAPDFIHSRQTEVNGEKGVFEIVTRESVPPRTRLFKARFVDEVKHAETAQAIEKSRLVVSGHSDADKSTVLTQAPTIQRMSQRALISVGACRLEDGKVRFLMRDISQAYVQSLSKLARAFYLDPKKEIRDILGIGVEKVLRVLKPLYGIAEAGNHWFATYSKHHIEKLKMRPSTYDSCLMMSTVDGECGMVGLQTDDTLILSDDNFAQREAAALKEAGFLAKNREELSKSHGLKFNGGLLSMMDDGSLYLSQERQVMNIDTIDNTPKVNRGSRGKISEPLTCREQYVAQRARGAYVASVCQPEASFDMSTAAQHTNPDEEQVKALNLRLQWQKDNAGRGLRYVKLDEDTLRIMCFTDAAFANNNDFTSQIGYVIALADKEGKANIVHWSSTKCKRVTRSVLAAELYALVHGFDVAACLKATYDEIYKRKVPLVLCTDSKSIFDAITQLGTTTEKRLMIDIQLMRQAYERREVAELKWIAGGENPADQMTKVQAKACDALTRLIDTNRISVTEQMSVERPPEGGA</sequence>
<dbReference type="Gene3D" id="2.60.40.420">
    <property type="entry name" value="Cupredoxins - blue copper proteins"/>
    <property type="match status" value="1"/>
</dbReference>
<dbReference type="Gene3D" id="3.30.420.10">
    <property type="entry name" value="Ribonuclease H-like superfamily/Ribonuclease H"/>
    <property type="match status" value="2"/>
</dbReference>
<evidence type="ECO:0000313" key="6">
    <source>
        <dbReference type="Proteomes" id="UP000034841"/>
    </source>
</evidence>
<reference evidence="5 6" key="1">
    <citation type="submission" date="2015-04" db="EMBL/GenBank/DDBJ databases">
        <title>Genome sequence of Ceratocystis platani, a major pathogen of plane trees.</title>
        <authorList>
            <person name="Belbahri L."/>
        </authorList>
    </citation>
    <scope>NUCLEOTIDE SEQUENCE [LARGE SCALE GENOMIC DNA]</scope>
    <source>
        <strain evidence="5 6">CFO</strain>
    </source>
</reference>
<dbReference type="EMBL" id="LBBL01000205">
    <property type="protein sequence ID" value="KKF93822.1"/>
    <property type="molecule type" value="Genomic_DNA"/>
</dbReference>
<dbReference type="EC" id="3.1.26.4" evidence="5"/>
<evidence type="ECO:0000313" key="5">
    <source>
        <dbReference type="EMBL" id="KKF93822.1"/>
    </source>
</evidence>
<feature type="domain" description="Integrase catalytic" evidence="4">
    <location>
        <begin position="1018"/>
        <end position="1125"/>
    </location>
</feature>
<evidence type="ECO:0000256" key="3">
    <source>
        <dbReference type="SAM" id="SignalP"/>
    </source>
</evidence>
<accession>A0A0F8CSW6</accession>
<evidence type="ECO:0000256" key="2">
    <source>
        <dbReference type="SAM" id="MobiDB-lite"/>
    </source>
</evidence>
<keyword evidence="3" id="KW-0732">Signal</keyword>
<dbReference type="GO" id="GO:0005634">
    <property type="term" value="C:nucleus"/>
    <property type="evidence" value="ECO:0007669"/>
    <property type="project" value="UniProtKB-ARBA"/>
</dbReference>
<dbReference type="InterPro" id="IPR036397">
    <property type="entry name" value="RNaseH_sf"/>
</dbReference>
<dbReference type="Pfam" id="PF07727">
    <property type="entry name" value="RVT_2"/>
    <property type="match status" value="1"/>
</dbReference>
<protein>
    <submittedName>
        <fullName evidence="5">Integrase</fullName>
        <ecNumber evidence="5">3.1.26.4</ecNumber>
    </submittedName>
</protein>
<dbReference type="GO" id="GO:0004523">
    <property type="term" value="F:RNA-DNA hybrid ribonuclease activity"/>
    <property type="evidence" value="ECO:0007669"/>
    <property type="project" value="UniProtKB-EC"/>
</dbReference>
<dbReference type="GO" id="GO:0015074">
    <property type="term" value="P:DNA integration"/>
    <property type="evidence" value="ECO:0007669"/>
    <property type="project" value="InterPro"/>
</dbReference>
<dbReference type="InterPro" id="IPR013103">
    <property type="entry name" value="RVT_2"/>
</dbReference>